<dbReference type="PANTHER" id="PTHR44394:SF1">
    <property type="entry name" value="BETA-ALANINE-ACTIVATING ENZYME"/>
    <property type="match status" value="1"/>
</dbReference>
<gene>
    <name evidence="4" type="ORF">PEVE_00031885</name>
</gene>
<evidence type="ECO:0000259" key="3">
    <source>
        <dbReference type="Pfam" id="PF13570"/>
    </source>
</evidence>
<dbReference type="PANTHER" id="PTHR44394">
    <property type="entry name" value="BETA-ALANINE-ACTIVATING ENZYME"/>
    <property type="match status" value="1"/>
</dbReference>
<dbReference type="SUPFAM" id="SSF50998">
    <property type="entry name" value="Quinoprotein alcohol dehydrogenase-like"/>
    <property type="match status" value="1"/>
</dbReference>
<feature type="compositionally biased region" description="Basic and acidic residues" evidence="1">
    <location>
        <begin position="713"/>
        <end position="728"/>
    </location>
</feature>
<reference evidence="4 5" key="1">
    <citation type="submission" date="2022-05" db="EMBL/GenBank/DDBJ databases">
        <authorList>
            <consortium name="Genoscope - CEA"/>
            <person name="William W."/>
        </authorList>
    </citation>
    <scope>NUCLEOTIDE SEQUENCE [LARGE SCALE GENOMIC DNA]</scope>
</reference>
<comment type="caution">
    <text evidence="4">The sequence shown here is derived from an EMBL/GenBank/DDBJ whole genome shotgun (WGS) entry which is preliminary data.</text>
</comment>
<protein>
    <recommendedName>
        <fullName evidence="6">Acyl-CoA synthetase family member 4</fullName>
    </recommendedName>
</protein>
<dbReference type="SUPFAM" id="SSF56801">
    <property type="entry name" value="Acetyl-CoA synthetase-like"/>
    <property type="match status" value="1"/>
</dbReference>
<keyword evidence="5" id="KW-1185">Reference proteome</keyword>
<dbReference type="Gene3D" id="3.30.300.30">
    <property type="match status" value="1"/>
</dbReference>
<feature type="domain" description="Pyrrolo-quinoline quinone repeat" evidence="3">
    <location>
        <begin position="824"/>
        <end position="1176"/>
    </location>
</feature>
<dbReference type="EMBL" id="CALNXI010000046">
    <property type="protein sequence ID" value="CAH3016726.1"/>
    <property type="molecule type" value="Genomic_DNA"/>
</dbReference>
<dbReference type="PROSITE" id="PS00455">
    <property type="entry name" value="AMP_BINDING"/>
    <property type="match status" value="1"/>
</dbReference>
<evidence type="ECO:0000313" key="5">
    <source>
        <dbReference type="Proteomes" id="UP001159427"/>
    </source>
</evidence>
<dbReference type="Gene3D" id="3.40.50.12780">
    <property type="entry name" value="N-terminal domain of ligase-like"/>
    <property type="match status" value="1"/>
</dbReference>
<feature type="domain" description="AMP-dependent synthetase/ligase" evidence="2">
    <location>
        <begin position="8"/>
        <end position="401"/>
    </location>
</feature>
<dbReference type="InterPro" id="IPR002372">
    <property type="entry name" value="PQQ_rpt_dom"/>
</dbReference>
<dbReference type="Gene3D" id="2.40.10.480">
    <property type="match status" value="1"/>
</dbReference>
<proteinExistence type="predicted"/>
<evidence type="ECO:0008006" key="6">
    <source>
        <dbReference type="Google" id="ProtNLM"/>
    </source>
</evidence>
<dbReference type="SMART" id="SM00564">
    <property type="entry name" value="PQQ"/>
    <property type="match status" value="7"/>
</dbReference>
<name>A0ABN8LRI5_9CNID</name>
<accession>A0ABN8LRI5</accession>
<evidence type="ECO:0000313" key="4">
    <source>
        <dbReference type="EMBL" id="CAH3016726.1"/>
    </source>
</evidence>
<dbReference type="Gene3D" id="2.130.10.10">
    <property type="entry name" value="YVTN repeat-like/Quinoprotein amine dehydrogenase"/>
    <property type="match status" value="2"/>
</dbReference>
<sequence>METLDSIFENSARSNFNNIAITFNSGSTKEELTYRAVNEKACKVAEFLKTVCEKHETVALYSKQSIGCVVSILGVLKNKGCFAPVDLQWLPETMCNFLSNLNVRLVLVAKELLGSFQECLRQSKHSLAKDYQFEVEENVALGMNGFVLMRKLLDVNFAAVSAESLELAYVMQTSGTTGEPKAVKVPHRCIVPNVTDLREIFQLVSDDVVYLASPYTFDPSIVQMFMAFAAGARLVIVPGQVKMAPSKLCQILFDEERVTILQPTPSLMHFIGQDLIQSKILASDSSLRVLAFGGESCPTLSTLRAWRPPGNKTLMYNLYGITEVSCWASCYHIPNDQLEFREIASEADNSNWKEKSQDDFPVGIVSDVPVGLPLSNTVIEIRDENNELIKEGIGQIYIGGPDRVCLLGDETSHTAETKRKTGDWAYVKNHHVWFCGRRDRQIKRMGKRINLDWTEHEIAEKCLGSECSLVLDKSGGISQSRIHLFVVSESLSYNSKKLTSLRSNLHNLLPVYAQPDFVQIVPQLPMTAHGKTDRDALLRSVQKSLTHKDIRTIRELLQSSWKECLQVTKTRRTDSDKDELFQNDPAMKLSAWDVKEDDLFIASGGTSLEAVRLADLIESWISNQVKTPVNFPELLDVILSQSFGALCGYVESALNGQNGIDLGSIKGTTMVYEEEGYNDEIFSDLNSGKDTMKLPLKRKVLSSVDVASPKDEVDVKSKRLSTAERKSNSVESGTNNSELKTCFCSVRRGNQWTVCAFCTLSRPFATSDITSQTDSFAPNESHLHYFSASGDVSTDKNQTLPSPEDVNAPGNQVTVTCQWRTCLYKCIDASPLVVNSPGGCEGEVFIGSHGKVFMCIRLSDGEVLWERSVGDRIESSAAISACGTYVIVGCYDGKVYVFNRFTGDTHWTFQTDATVKSSPCIDSQTGLAWVGSHDHHLYGLDIKRKQCVCALHCGGGSCFSSPCISHEPHLVFISTLTGRVVAVDADEHTVVWSQQCPKPVFASPLLIPCGVVCACVDGLVYCFDFQGREMWRFETGAPVFCSPAYTRTEWDSDIPGYIVFGSHDKCVYCLSVDGKMQWSFTADGQVYSSPFVTQLNFKRQTGCHSTCRETCKTRHTSHAKMAVFVLSTVGTLFILELKSGILLGSYSFPCEVFSSPVVTNQRVLLGCRSNYIYSLKVNQTAGDYTQVSQSFPRL</sequence>
<dbReference type="InterPro" id="IPR015943">
    <property type="entry name" value="WD40/YVTN_repeat-like_dom_sf"/>
</dbReference>
<dbReference type="Pfam" id="PF13570">
    <property type="entry name" value="Beta-prop_ACSF4"/>
    <property type="match status" value="1"/>
</dbReference>
<feature type="region of interest" description="Disordered" evidence="1">
    <location>
        <begin position="713"/>
        <end position="736"/>
    </location>
</feature>
<dbReference type="InterPro" id="IPR000873">
    <property type="entry name" value="AMP-dep_synth/lig_dom"/>
</dbReference>
<dbReference type="InterPro" id="IPR018391">
    <property type="entry name" value="PQQ_b-propeller_rpt"/>
</dbReference>
<dbReference type="InterPro" id="IPR045851">
    <property type="entry name" value="AMP-bd_C_sf"/>
</dbReference>
<dbReference type="Proteomes" id="UP001159427">
    <property type="component" value="Unassembled WGS sequence"/>
</dbReference>
<dbReference type="InterPro" id="IPR020845">
    <property type="entry name" value="AMP-binding_CS"/>
</dbReference>
<evidence type="ECO:0000256" key="1">
    <source>
        <dbReference type="SAM" id="MobiDB-lite"/>
    </source>
</evidence>
<dbReference type="InterPro" id="IPR052091">
    <property type="entry name" value="Beta-ala_Activ/Resist"/>
</dbReference>
<dbReference type="InterPro" id="IPR042099">
    <property type="entry name" value="ANL_N_sf"/>
</dbReference>
<dbReference type="Pfam" id="PF00501">
    <property type="entry name" value="AMP-binding"/>
    <property type="match status" value="1"/>
</dbReference>
<organism evidence="4 5">
    <name type="scientific">Porites evermanni</name>
    <dbReference type="NCBI Taxonomy" id="104178"/>
    <lineage>
        <taxon>Eukaryota</taxon>
        <taxon>Metazoa</taxon>
        <taxon>Cnidaria</taxon>
        <taxon>Anthozoa</taxon>
        <taxon>Hexacorallia</taxon>
        <taxon>Scleractinia</taxon>
        <taxon>Fungiina</taxon>
        <taxon>Poritidae</taxon>
        <taxon>Porites</taxon>
    </lineage>
</organism>
<dbReference type="InterPro" id="IPR011047">
    <property type="entry name" value="Quinoprotein_ADH-like_sf"/>
</dbReference>
<evidence type="ECO:0000259" key="2">
    <source>
        <dbReference type="Pfam" id="PF00501"/>
    </source>
</evidence>